<dbReference type="RefSeq" id="WP_261496401.1">
    <property type="nucleotide sequence ID" value="NZ_JAOCQF010000002.1"/>
</dbReference>
<accession>A0ABT2NP91</accession>
<organism evidence="6 7">
    <name type="scientific">Albidovulum sediminis</name>
    <dbReference type="NCBI Taxonomy" id="3066345"/>
    <lineage>
        <taxon>Bacteria</taxon>
        <taxon>Pseudomonadati</taxon>
        <taxon>Pseudomonadota</taxon>
        <taxon>Alphaproteobacteria</taxon>
        <taxon>Rhodobacterales</taxon>
        <taxon>Paracoccaceae</taxon>
        <taxon>Albidovulum</taxon>
    </lineage>
</organism>
<evidence type="ECO:0000259" key="4">
    <source>
        <dbReference type="Pfam" id="PF03807"/>
    </source>
</evidence>
<keyword evidence="7" id="KW-1185">Reference proteome</keyword>
<name>A0ABT2NP91_9RHOB</name>
<dbReference type="Gene3D" id="3.40.50.720">
    <property type="entry name" value="NAD(P)-binding Rossmann-like Domain"/>
    <property type="match status" value="1"/>
</dbReference>
<evidence type="ECO:0000256" key="2">
    <source>
        <dbReference type="ARBA" id="ARBA00023002"/>
    </source>
</evidence>
<keyword evidence="3" id="KW-0028">Amino-acid biosynthesis</keyword>
<dbReference type="Pfam" id="PF08501">
    <property type="entry name" value="Shikimate_dh_N"/>
    <property type="match status" value="1"/>
</dbReference>
<evidence type="ECO:0000313" key="6">
    <source>
        <dbReference type="EMBL" id="MCT8330541.1"/>
    </source>
</evidence>
<comment type="caution">
    <text evidence="6">The sequence shown here is derived from an EMBL/GenBank/DDBJ whole genome shotgun (WGS) entry which is preliminary data.</text>
</comment>
<dbReference type="EMBL" id="JAOCQF010000002">
    <property type="protein sequence ID" value="MCT8330541.1"/>
    <property type="molecule type" value="Genomic_DNA"/>
</dbReference>
<dbReference type="InterPro" id="IPR046346">
    <property type="entry name" value="Aminoacid_DH-like_N_sf"/>
</dbReference>
<dbReference type="InterPro" id="IPR013708">
    <property type="entry name" value="Shikimate_DH-bd_N"/>
</dbReference>
<evidence type="ECO:0000259" key="5">
    <source>
        <dbReference type="Pfam" id="PF08501"/>
    </source>
</evidence>
<dbReference type="CDD" id="cd01065">
    <property type="entry name" value="NAD_bind_Shikimate_DH"/>
    <property type="match status" value="1"/>
</dbReference>
<feature type="domain" description="Pyrroline-5-carboxylate reductase catalytic N-terminal" evidence="4">
    <location>
        <begin position="124"/>
        <end position="195"/>
    </location>
</feature>
<feature type="domain" description="Shikimate dehydrogenase substrate binding N-terminal" evidence="5">
    <location>
        <begin position="8"/>
        <end position="92"/>
    </location>
</feature>
<sequence length="280" mass="28702">MPEVCLGLIGDNIRASRSPDLHRLAGAMCGLKVSYDLFIPPAMGLPFEAVLDACRDDGLAGVNVTLPYKERVVPLVRVDDPAIARIGSVNTVCFTGDGARGFNTDHSGFVAAYRGAYGGAAPGRVALIGAGGVGRAIGFALLALGAAEVILIDSDPVRAAHLAAAMADAGGARIRTAGIEAVAGSDGVVNATPLGMVGYPGSPVPDGAFAKGGWAFDAVYTPVLTPFRAQALAAGARFLSGWELFFHQGIDAFGLFTGRRPADLMRLRIALEDPGLRAAG</sequence>
<reference evidence="7" key="1">
    <citation type="submission" date="2023-07" db="EMBL/GenBank/DDBJ databases">
        <title>Defluviimonas sediminis sp. nov., isolated from mangrove sediment.</title>
        <authorList>
            <person name="Liu L."/>
            <person name="Li J."/>
            <person name="Huang Y."/>
            <person name="Pan J."/>
            <person name="Li M."/>
        </authorList>
    </citation>
    <scope>NUCLEOTIDE SEQUENCE [LARGE SCALE GENOMIC DNA]</scope>
    <source>
        <strain evidence="7">FT324</strain>
    </source>
</reference>
<dbReference type="SUPFAM" id="SSF51735">
    <property type="entry name" value="NAD(P)-binding Rossmann-fold domains"/>
    <property type="match status" value="1"/>
</dbReference>
<dbReference type="Proteomes" id="UP001205601">
    <property type="component" value="Unassembled WGS sequence"/>
</dbReference>
<dbReference type="PANTHER" id="PTHR21089">
    <property type="entry name" value="SHIKIMATE DEHYDROGENASE"/>
    <property type="match status" value="1"/>
</dbReference>
<evidence type="ECO:0000313" key="7">
    <source>
        <dbReference type="Proteomes" id="UP001205601"/>
    </source>
</evidence>
<dbReference type="PANTHER" id="PTHR21089:SF1">
    <property type="entry name" value="BIFUNCTIONAL 3-DEHYDROQUINATE DEHYDRATASE_SHIKIMATE DEHYDROGENASE, CHLOROPLASTIC"/>
    <property type="match status" value="1"/>
</dbReference>
<keyword evidence="2" id="KW-0560">Oxidoreductase</keyword>
<dbReference type="InterPro" id="IPR036291">
    <property type="entry name" value="NAD(P)-bd_dom_sf"/>
</dbReference>
<dbReference type="SUPFAM" id="SSF53223">
    <property type="entry name" value="Aminoacid dehydrogenase-like, N-terminal domain"/>
    <property type="match status" value="1"/>
</dbReference>
<keyword evidence="3" id="KW-0057">Aromatic amino acid biosynthesis</keyword>
<proteinExistence type="predicted"/>
<dbReference type="Pfam" id="PF03807">
    <property type="entry name" value="F420_oxidored"/>
    <property type="match status" value="1"/>
</dbReference>
<evidence type="ECO:0000256" key="1">
    <source>
        <dbReference type="ARBA" id="ARBA00004871"/>
    </source>
</evidence>
<dbReference type="InterPro" id="IPR022893">
    <property type="entry name" value="Shikimate_DH_fam"/>
</dbReference>
<dbReference type="Gene3D" id="3.40.50.10860">
    <property type="entry name" value="Leucine Dehydrogenase, chain A, domain 1"/>
    <property type="match status" value="1"/>
</dbReference>
<comment type="pathway">
    <text evidence="1">Metabolic intermediate biosynthesis; chorismate biosynthesis; chorismate from D-erythrose 4-phosphate and phosphoenolpyruvate: step 4/7.</text>
</comment>
<evidence type="ECO:0000256" key="3">
    <source>
        <dbReference type="ARBA" id="ARBA00023141"/>
    </source>
</evidence>
<gene>
    <name evidence="6" type="ORF">N5I32_13530</name>
</gene>
<protein>
    <submittedName>
        <fullName evidence="6">Shikimate dehydrogenase</fullName>
    </submittedName>
</protein>
<dbReference type="InterPro" id="IPR028939">
    <property type="entry name" value="P5C_Rdtase_cat_N"/>
</dbReference>